<name>A0ABU1JFV4_9MICC</name>
<evidence type="ECO:0000256" key="1">
    <source>
        <dbReference type="SAM" id="SignalP"/>
    </source>
</evidence>
<feature type="signal peptide" evidence="1">
    <location>
        <begin position="1"/>
        <end position="27"/>
    </location>
</feature>
<feature type="chain" id="PRO_5047257901" evidence="1">
    <location>
        <begin position="28"/>
        <end position="147"/>
    </location>
</feature>
<sequence length="147" mass="15832">MKKLLSSLVVVISLMLAGGLALAPAAAAETQAAPSTTSPGEPGDGVWYPSHDESLAIIPICRGPLATLDWLNKNFSDHGRDSQKAFNTRSAQYTAWLLGSKDPYEFLALSYETALQFPVYAINDTKFHVPATVKDILSFCASARSRT</sequence>
<proteinExistence type="predicted"/>
<protein>
    <submittedName>
        <fullName evidence="2">Uncharacterized protein</fullName>
    </submittedName>
</protein>
<dbReference type="EMBL" id="JAVDQF010000001">
    <property type="protein sequence ID" value="MDR6270276.1"/>
    <property type="molecule type" value="Genomic_DNA"/>
</dbReference>
<dbReference type="RefSeq" id="WP_309799241.1">
    <property type="nucleotide sequence ID" value="NZ_BAAAHY010000005.1"/>
</dbReference>
<reference evidence="2 3" key="1">
    <citation type="submission" date="2023-07" db="EMBL/GenBank/DDBJ databases">
        <title>Sequencing the genomes of 1000 actinobacteria strains.</title>
        <authorList>
            <person name="Klenk H.-P."/>
        </authorList>
    </citation>
    <scope>NUCLEOTIDE SEQUENCE [LARGE SCALE GENOMIC DNA]</scope>
    <source>
        <strain evidence="2 3">DSM 14555</strain>
    </source>
</reference>
<evidence type="ECO:0000313" key="3">
    <source>
        <dbReference type="Proteomes" id="UP001185069"/>
    </source>
</evidence>
<evidence type="ECO:0000313" key="2">
    <source>
        <dbReference type="EMBL" id="MDR6270276.1"/>
    </source>
</evidence>
<gene>
    <name evidence="2" type="ORF">JOE69_002514</name>
</gene>
<comment type="caution">
    <text evidence="2">The sequence shown here is derived from an EMBL/GenBank/DDBJ whole genome shotgun (WGS) entry which is preliminary data.</text>
</comment>
<accession>A0ABU1JFV4</accession>
<keyword evidence="1" id="KW-0732">Signal</keyword>
<keyword evidence="3" id="KW-1185">Reference proteome</keyword>
<dbReference type="Proteomes" id="UP001185069">
    <property type="component" value="Unassembled WGS sequence"/>
</dbReference>
<organism evidence="2 3">
    <name type="scientific">Arthrobacter russicus</name>
    <dbReference type="NCBI Taxonomy" id="172040"/>
    <lineage>
        <taxon>Bacteria</taxon>
        <taxon>Bacillati</taxon>
        <taxon>Actinomycetota</taxon>
        <taxon>Actinomycetes</taxon>
        <taxon>Micrococcales</taxon>
        <taxon>Micrococcaceae</taxon>
        <taxon>Arthrobacter</taxon>
    </lineage>
</organism>